<dbReference type="InterPro" id="IPR012337">
    <property type="entry name" value="RNaseH-like_sf"/>
</dbReference>
<dbReference type="PANTHER" id="PTHR46889:SF4">
    <property type="entry name" value="TRANSPOSASE INSO FOR INSERTION SEQUENCE ELEMENT IS911B-RELATED"/>
    <property type="match status" value="1"/>
</dbReference>
<comment type="caution">
    <text evidence="3">The sequence shown here is derived from an EMBL/GenBank/DDBJ whole genome shotgun (WGS) entry which is preliminary data.</text>
</comment>
<dbReference type="InterPro" id="IPR001584">
    <property type="entry name" value="Integrase_cat-core"/>
</dbReference>
<name>A0ABS9IDM0_9PSED</name>
<protein>
    <submittedName>
        <fullName evidence="3">IS3 family transposase</fullName>
    </submittedName>
</protein>
<reference evidence="3" key="1">
    <citation type="submission" date="2022-01" db="EMBL/GenBank/DDBJ databases">
        <title>Pseudomonas sp. nov. isolated from Antarctic regolith.</title>
        <authorList>
            <person name="Novakova D."/>
            <person name="Sedlar K."/>
        </authorList>
    </citation>
    <scope>NUCLEOTIDE SEQUENCE</scope>
    <source>
        <strain evidence="3">P2647</strain>
    </source>
</reference>
<dbReference type="Pfam" id="PF13276">
    <property type="entry name" value="HTH_21"/>
    <property type="match status" value="1"/>
</dbReference>
<evidence type="ECO:0000313" key="4">
    <source>
        <dbReference type="Proteomes" id="UP001162905"/>
    </source>
</evidence>
<sequence length="380" mass="43284">MSMRTSYSNEFKLKAAAMVLDEGQSVPEVCDNLSIGRTALRRWVEQVRAERQGATPVGAKAITAEQQEIQRLKILLRQKDRDIEIPKKGQCSPAFGLQRSFELISELGEHYGVHDCCRALGVNRSSFYAWRQRQGVVNRSRARLRTLLVRFHKESRGSAGARTLSSDLRSEGHQVGRYMARNLMRESGVVSCQRRPHKYKSSGVEALVAPHLLKRKFDVDAPNTVWCGDVTYVKVGKQWMYFAAVLDLFARRIVGWSFSMTPDASLTCEALRMAVELRGRPKNVLFHSDQGCQYTSHKFRNELVTHGLRQSMSRKGECWDNAPMERFFGSLKSEWVPKEGYSSAHEAQLDVQRYVMRYNSRRPHSYNGYRSPVAAEQGAA</sequence>
<dbReference type="PROSITE" id="PS50994">
    <property type="entry name" value="INTEGRASE"/>
    <property type="match status" value="1"/>
</dbReference>
<dbReference type="InterPro" id="IPR048020">
    <property type="entry name" value="Transpos_IS3"/>
</dbReference>
<gene>
    <name evidence="3" type="ORF">L4G47_26965</name>
</gene>
<evidence type="ECO:0000259" key="2">
    <source>
        <dbReference type="PROSITE" id="PS50994"/>
    </source>
</evidence>
<dbReference type="Pfam" id="PF00665">
    <property type="entry name" value="rve"/>
    <property type="match status" value="1"/>
</dbReference>
<dbReference type="Gene3D" id="3.30.420.10">
    <property type="entry name" value="Ribonuclease H-like superfamily/Ribonuclease H"/>
    <property type="match status" value="1"/>
</dbReference>
<dbReference type="SUPFAM" id="SSF53098">
    <property type="entry name" value="Ribonuclease H-like"/>
    <property type="match status" value="1"/>
</dbReference>
<keyword evidence="4" id="KW-1185">Reference proteome</keyword>
<dbReference type="InterPro" id="IPR002514">
    <property type="entry name" value="Transposase_8"/>
</dbReference>
<dbReference type="InterPro" id="IPR036397">
    <property type="entry name" value="RNaseH_sf"/>
</dbReference>
<dbReference type="NCBIfam" id="NF033516">
    <property type="entry name" value="transpos_IS3"/>
    <property type="match status" value="1"/>
</dbReference>
<comment type="similarity">
    <text evidence="1">Belongs to the transposase 8 family.</text>
</comment>
<evidence type="ECO:0000313" key="3">
    <source>
        <dbReference type="EMBL" id="MCF7545825.1"/>
    </source>
</evidence>
<dbReference type="Pfam" id="PF01527">
    <property type="entry name" value="HTH_Tnp_1"/>
    <property type="match status" value="1"/>
</dbReference>
<dbReference type="InterPro" id="IPR050900">
    <property type="entry name" value="Transposase_IS3/IS150/IS904"/>
</dbReference>
<proteinExistence type="inferred from homology"/>
<feature type="domain" description="Integrase catalytic" evidence="2">
    <location>
        <begin position="218"/>
        <end position="380"/>
    </location>
</feature>
<evidence type="ECO:0000256" key="1">
    <source>
        <dbReference type="ARBA" id="ARBA00009964"/>
    </source>
</evidence>
<dbReference type="InterPro" id="IPR025948">
    <property type="entry name" value="HTH-like_dom"/>
</dbReference>
<dbReference type="RefSeq" id="WP_237255099.1">
    <property type="nucleotide sequence ID" value="NZ_JAKJXH010000101.1"/>
</dbReference>
<dbReference type="Proteomes" id="UP001162905">
    <property type="component" value="Unassembled WGS sequence"/>
</dbReference>
<dbReference type="InterPro" id="IPR009057">
    <property type="entry name" value="Homeodomain-like_sf"/>
</dbReference>
<dbReference type="Pfam" id="PF13333">
    <property type="entry name" value="rve_2"/>
    <property type="match status" value="1"/>
</dbReference>
<dbReference type="Gene3D" id="1.10.10.60">
    <property type="entry name" value="Homeodomain-like"/>
    <property type="match status" value="1"/>
</dbReference>
<accession>A0ABS9IDM0</accession>
<dbReference type="SUPFAM" id="SSF46689">
    <property type="entry name" value="Homeodomain-like"/>
    <property type="match status" value="1"/>
</dbReference>
<dbReference type="PANTHER" id="PTHR46889">
    <property type="entry name" value="TRANSPOSASE INSF FOR INSERTION SEQUENCE IS3B-RELATED"/>
    <property type="match status" value="1"/>
</dbReference>
<organism evidence="3 4">
    <name type="scientific">Pseudomonas petrae</name>
    <dbReference type="NCBI Taxonomy" id="2912190"/>
    <lineage>
        <taxon>Bacteria</taxon>
        <taxon>Pseudomonadati</taxon>
        <taxon>Pseudomonadota</taxon>
        <taxon>Gammaproteobacteria</taxon>
        <taxon>Pseudomonadales</taxon>
        <taxon>Pseudomonadaceae</taxon>
        <taxon>Pseudomonas</taxon>
    </lineage>
</organism>
<dbReference type="EMBL" id="JAKJXH010000101">
    <property type="protein sequence ID" value="MCF7545825.1"/>
    <property type="molecule type" value="Genomic_DNA"/>
</dbReference>